<dbReference type="PANTHER" id="PTHR47265">
    <property type="entry name" value="IRON-SULFUR ASSEMBLY PROTEIN ISCA, CHLOROPLASTIC"/>
    <property type="match status" value="1"/>
</dbReference>
<dbReference type="AlphaFoldDB" id="A0A060UPT1"/>
<gene>
    <name evidence="3" type="ORF">AFERRI_10352</name>
    <name evidence="2" type="ORF">AFERRI_400072</name>
</gene>
<sequence length="111" mass="11690">MELTFTPKAERFIQRMITFGGGNAASAFRLAVKPGGCSGLSYDFRIVEVPEPGDVAITSNGIPVLLEQKSVPFLNGIVVDCEDSLMNTGLVFTNPNAAASCGCGTSFTPKE</sequence>
<dbReference type="InterPro" id="IPR000361">
    <property type="entry name" value="ATAP_core_dom"/>
</dbReference>
<reference evidence="2" key="2">
    <citation type="submission" date="2014-07" db="EMBL/GenBank/DDBJ databases">
        <title>Initial genome analysis of the psychrotolerant acidophile Acidithiobacillus ferrivorans CF27: insights into iron and sulfur oxidation pathways and into biofilm formation.</title>
        <authorList>
            <person name="Talla E."/>
            <person name="Hedrich S."/>
            <person name="Mangenot S."/>
            <person name="Ji B."/>
            <person name="Johnson D.B."/>
            <person name="Barbe V."/>
            <person name="Bonnefoy V."/>
        </authorList>
    </citation>
    <scope>NUCLEOTIDE SEQUENCE [LARGE SCALE GENOMIC DNA]</scope>
    <source>
        <strain evidence="2">CF27</strain>
    </source>
</reference>
<dbReference type="InterPro" id="IPR016092">
    <property type="entry name" value="ATAP"/>
</dbReference>
<dbReference type="Proteomes" id="UP000193925">
    <property type="component" value="Chromosome AFERRI"/>
</dbReference>
<keyword evidence="4" id="KW-1185">Reference proteome</keyword>
<evidence type="ECO:0000313" key="3">
    <source>
        <dbReference type="EMBL" id="SMH64319.1"/>
    </source>
</evidence>
<reference evidence="3 4" key="3">
    <citation type="submission" date="2017-03" db="EMBL/GenBank/DDBJ databases">
        <authorList>
            <person name="Regsiter A."/>
            <person name="William W."/>
        </authorList>
    </citation>
    <scope>NUCLEOTIDE SEQUENCE [LARGE SCALE GENOMIC DNA]</scope>
    <source>
        <strain evidence="3">PRJEB5721</strain>
    </source>
</reference>
<dbReference type="RefSeq" id="WP_035192751.1">
    <property type="nucleotide sequence ID" value="NZ_CCCS020000035.1"/>
</dbReference>
<dbReference type="PANTHER" id="PTHR47265:SF1">
    <property type="entry name" value="IRON-SULFUR ASSEMBLY PROTEIN ISCA, CHLOROPLASTIC"/>
    <property type="match status" value="1"/>
</dbReference>
<dbReference type="SUPFAM" id="SSF89360">
    <property type="entry name" value="HesB-like domain"/>
    <property type="match status" value="1"/>
</dbReference>
<dbReference type="EMBL" id="LT841305">
    <property type="protein sequence ID" value="SMH64319.1"/>
    <property type="molecule type" value="Genomic_DNA"/>
</dbReference>
<dbReference type="InterPro" id="IPR031108">
    <property type="entry name" value="IscA_plant_cyanobact"/>
</dbReference>
<dbReference type="GO" id="GO:0051537">
    <property type="term" value="F:2 iron, 2 sulfur cluster binding"/>
    <property type="evidence" value="ECO:0007669"/>
    <property type="project" value="UniProtKB-ARBA"/>
</dbReference>
<evidence type="ECO:0000313" key="2">
    <source>
        <dbReference type="EMBL" id="CDQ10291.1"/>
    </source>
</evidence>
<evidence type="ECO:0000313" key="4">
    <source>
        <dbReference type="Proteomes" id="UP000193925"/>
    </source>
</evidence>
<proteinExistence type="predicted"/>
<dbReference type="Gene3D" id="2.60.300.12">
    <property type="entry name" value="HesB-like domain"/>
    <property type="match status" value="1"/>
</dbReference>
<accession>A0A060UPT1</accession>
<protein>
    <submittedName>
        <fullName evidence="2">Iron-sulfur cluster assembly accessory protein</fullName>
    </submittedName>
</protein>
<dbReference type="Pfam" id="PF01521">
    <property type="entry name" value="Fe-S_biosyn"/>
    <property type="match status" value="1"/>
</dbReference>
<dbReference type="NCBIfam" id="TIGR00049">
    <property type="entry name" value="iron-sulfur cluster assembly accessory protein"/>
    <property type="match status" value="1"/>
</dbReference>
<dbReference type="EMBL" id="CCCS020000035">
    <property type="protein sequence ID" value="CDQ10291.1"/>
    <property type="molecule type" value="Genomic_DNA"/>
</dbReference>
<organism evidence="2">
    <name type="scientific">Acidithiobacillus ferrivorans</name>
    <dbReference type="NCBI Taxonomy" id="160808"/>
    <lineage>
        <taxon>Bacteria</taxon>
        <taxon>Pseudomonadati</taxon>
        <taxon>Pseudomonadota</taxon>
        <taxon>Acidithiobacillia</taxon>
        <taxon>Acidithiobacillales</taxon>
        <taxon>Acidithiobacillaceae</taxon>
        <taxon>Acidithiobacillus</taxon>
    </lineage>
</organism>
<dbReference type="GO" id="GO:0016226">
    <property type="term" value="P:iron-sulfur cluster assembly"/>
    <property type="evidence" value="ECO:0007669"/>
    <property type="project" value="InterPro"/>
</dbReference>
<dbReference type="GO" id="GO:0030674">
    <property type="term" value="F:protein-macromolecule adaptor activity"/>
    <property type="evidence" value="ECO:0007669"/>
    <property type="project" value="TreeGrafter"/>
</dbReference>
<evidence type="ECO:0000259" key="1">
    <source>
        <dbReference type="Pfam" id="PF01521"/>
    </source>
</evidence>
<dbReference type="InterPro" id="IPR035903">
    <property type="entry name" value="HesB-like_dom_sf"/>
</dbReference>
<feature type="domain" description="Core" evidence="1">
    <location>
        <begin position="1"/>
        <end position="104"/>
    </location>
</feature>
<name>A0A060UPT1_9PROT</name>
<reference evidence="2" key="1">
    <citation type="submission" date="2014-03" db="EMBL/GenBank/DDBJ databases">
        <authorList>
            <person name="Genoscope - CEA"/>
        </authorList>
    </citation>
    <scope>NUCLEOTIDE SEQUENCE [LARGE SCALE GENOMIC DNA]</scope>
    <source>
        <strain evidence="2">CF27</strain>
    </source>
</reference>